<evidence type="ECO:0000313" key="1">
    <source>
        <dbReference type="EMBL" id="MBU8876708.1"/>
    </source>
</evidence>
<name>A0ABS6IU16_9HYPH</name>
<dbReference type="EMBL" id="JAHOPB010000002">
    <property type="protein sequence ID" value="MBU8876708.1"/>
    <property type="molecule type" value="Genomic_DNA"/>
</dbReference>
<dbReference type="Proteomes" id="UP000727907">
    <property type="component" value="Unassembled WGS sequence"/>
</dbReference>
<proteinExistence type="predicted"/>
<sequence length="69" mass="8198">MWFVFEAEYEIEDRRANWNKPVRDTIAWHGPFDTEKEADEVALARMWAKIDLYAHKARTIDMTVKPEAS</sequence>
<gene>
    <name evidence="1" type="ORF">KQ910_23235</name>
</gene>
<reference evidence="1 2" key="1">
    <citation type="submission" date="2021-06" db="EMBL/GenBank/DDBJ databases">
        <authorList>
            <person name="Lee D.H."/>
        </authorList>
    </citation>
    <scope>NUCLEOTIDE SEQUENCE [LARGE SCALE GENOMIC DNA]</scope>
    <source>
        <strain evidence="1 2">MMS21-HV4-11</strain>
    </source>
</reference>
<comment type="caution">
    <text evidence="1">The sequence shown here is derived from an EMBL/GenBank/DDBJ whole genome shotgun (WGS) entry which is preliminary data.</text>
</comment>
<keyword evidence="2" id="KW-1185">Reference proteome</keyword>
<dbReference type="RefSeq" id="WP_216965705.1">
    <property type="nucleotide sequence ID" value="NZ_JAHOPB010000002.1"/>
</dbReference>
<accession>A0ABS6IU16</accession>
<evidence type="ECO:0000313" key="2">
    <source>
        <dbReference type="Proteomes" id="UP000727907"/>
    </source>
</evidence>
<protein>
    <submittedName>
        <fullName evidence="1">Uncharacterized protein</fullName>
    </submittedName>
</protein>
<organism evidence="1 2">
    <name type="scientific">Reyranella humidisoli</name>
    <dbReference type="NCBI Taxonomy" id="2849149"/>
    <lineage>
        <taxon>Bacteria</taxon>
        <taxon>Pseudomonadati</taxon>
        <taxon>Pseudomonadota</taxon>
        <taxon>Alphaproteobacteria</taxon>
        <taxon>Hyphomicrobiales</taxon>
        <taxon>Reyranellaceae</taxon>
        <taxon>Reyranella</taxon>
    </lineage>
</organism>